<organism evidence="1 2">
    <name type="scientific">Deinococcus aetherius</name>
    <dbReference type="NCBI Taxonomy" id="200252"/>
    <lineage>
        <taxon>Bacteria</taxon>
        <taxon>Thermotogati</taxon>
        <taxon>Deinococcota</taxon>
        <taxon>Deinococci</taxon>
        <taxon>Deinococcales</taxon>
        <taxon>Deinococcaceae</taxon>
        <taxon>Deinococcus</taxon>
    </lineage>
</organism>
<gene>
    <name evidence="1" type="ORF">DAETH_03210</name>
</gene>
<dbReference type="EMBL" id="AP026560">
    <property type="protein sequence ID" value="BDP40352.1"/>
    <property type="molecule type" value="Genomic_DNA"/>
</dbReference>
<protein>
    <recommendedName>
        <fullName evidence="3">Transposase</fullName>
    </recommendedName>
</protein>
<evidence type="ECO:0000313" key="2">
    <source>
        <dbReference type="Proteomes" id="UP001064971"/>
    </source>
</evidence>
<evidence type="ECO:0008006" key="3">
    <source>
        <dbReference type="Google" id="ProtNLM"/>
    </source>
</evidence>
<accession>A0ABM8A9I0</accession>
<sequence>MARRDAREPAPRTEVLRCETETCPTCGQSTTLAYHNSRRLMTLHGAVQYILKIRQCRHPECARYRQPLRPEAEGALALPRSEYGLDVLALIGALRYSEHRSVPEIHAVLLDREVEVSERNVTHLLHRYEELLALRLTDATRLREKLRAQGQVILALDGLQPDVGHEVLWVLRDVLSGEVLLARALLGGGEAELTPLIQEVKEALGEGLPIIGVISDGQHAIRHTIAQVLPGVPHQLCQFHYLREAARPVFEADRHAKVQLKRELRGVRKLERSLEVRTDLPARVLLDYCLAVRGALTDDGRPPLAASGLKLRRRIQEVEGSLARVITAKKGRKNP</sequence>
<name>A0ABM8A9I0_9DEIO</name>
<evidence type="ECO:0000313" key="1">
    <source>
        <dbReference type="EMBL" id="BDP40352.1"/>
    </source>
</evidence>
<keyword evidence="2" id="KW-1185">Reference proteome</keyword>
<reference evidence="1" key="1">
    <citation type="submission" date="2022-07" db="EMBL/GenBank/DDBJ databases">
        <title>Complete Genome Sequence of the Radioresistant Bacterium Deinococcus aetherius ST0316, Isolated from the Air Dust collected in Lower Stratosphere above Japan.</title>
        <authorList>
            <person name="Satoh K."/>
            <person name="Hagiwara K."/>
            <person name="Katsumata K."/>
            <person name="Kubo A."/>
            <person name="Yokobori S."/>
            <person name="Yamagishi A."/>
            <person name="Oono Y."/>
            <person name="Narumi I."/>
        </authorList>
    </citation>
    <scope>NUCLEOTIDE SEQUENCE</scope>
    <source>
        <strain evidence="1">ST0316</strain>
    </source>
</reference>
<dbReference type="Proteomes" id="UP001064971">
    <property type="component" value="Chromosome"/>
</dbReference>
<proteinExistence type="predicted"/>